<evidence type="ECO:0000313" key="1">
    <source>
        <dbReference type="EMBL" id="TYP65542.1"/>
    </source>
</evidence>
<comment type="caution">
    <text evidence="1">The sequence shown here is derived from an EMBL/GenBank/DDBJ whole genome shotgun (WGS) entry which is preliminary data.</text>
</comment>
<dbReference type="EMBL" id="VNHQ01000012">
    <property type="protein sequence ID" value="TYP65542.1"/>
    <property type="molecule type" value="Genomic_DNA"/>
</dbReference>
<sequence>MVLNGRIAVRPGWNLISGLHCRSHGLAGAGVNHYGGSMKALQGIEGQLE</sequence>
<accession>A0A5S5BGX7</accession>
<gene>
    <name evidence="1" type="ORF">A9A72_122680</name>
</gene>
<name>A0A5S5BGX7_STUST</name>
<dbReference type="AlphaFoldDB" id="A0A5S5BGX7"/>
<reference evidence="1 2" key="1">
    <citation type="submission" date="2019-07" db="EMBL/GenBank/DDBJ databases">
        <title>Deep subsurface shale carbon reservoir microbial communities from Ohio and West Virginia, USA.</title>
        <authorList>
            <person name="Wrighton K."/>
        </authorList>
    </citation>
    <scope>NUCLEOTIDE SEQUENCE [LARGE SCALE GENOMIC DNA]</scope>
    <source>
        <strain evidence="1 2">NP_8Ht</strain>
    </source>
</reference>
<organism evidence="1 2">
    <name type="scientific">Stutzerimonas stutzeri</name>
    <name type="common">Pseudomonas stutzeri</name>
    <dbReference type="NCBI Taxonomy" id="316"/>
    <lineage>
        <taxon>Bacteria</taxon>
        <taxon>Pseudomonadati</taxon>
        <taxon>Pseudomonadota</taxon>
        <taxon>Gammaproteobacteria</taxon>
        <taxon>Pseudomonadales</taxon>
        <taxon>Pseudomonadaceae</taxon>
        <taxon>Stutzerimonas</taxon>
    </lineage>
</organism>
<proteinExistence type="predicted"/>
<evidence type="ECO:0000313" key="2">
    <source>
        <dbReference type="Proteomes" id="UP000324282"/>
    </source>
</evidence>
<dbReference type="Proteomes" id="UP000324282">
    <property type="component" value="Unassembled WGS sequence"/>
</dbReference>
<protein>
    <submittedName>
        <fullName evidence="1">Uncharacterized protein</fullName>
    </submittedName>
</protein>